<evidence type="ECO:0000313" key="3">
    <source>
        <dbReference type="EMBL" id="MBA2114964.1"/>
    </source>
</evidence>
<accession>A0A7V8V4U6</accession>
<comment type="caution">
    <text evidence="3">The sequence shown here is derived from an EMBL/GenBank/DDBJ whole genome shotgun (WGS) entry which is preliminary data.</text>
</comment>
<name>A0A7V8V4U6_9BACT</name>
<keyword evidence="4" id="KW-1185">Reference proteome</keyword>
<evidence type="ECO:0000259" key="2">
    <source>
        <dbReference type="Pfam" id="PF13360"/>
    </source>
</evidence>
<dbReference type="EMBL" id="JABRWO010000005">
    <property type="protein sequence ID" value="MBA2114964.1"/>
    <property type="molecule type" value="Genomic_DNA"/>
</dbReference>
<evidence type="ECO:0000313" key="4">
    <source>
        <dbReference type="Proteomes" id="UP000551616"/>
    </source>
</evidence>
<reference evidence="3 4" key="1">
    <citation type="submission" date="2020-05" db="EMBL/GenBank/DDBJ databases">
        <title>Bremerella alba sp. nov., a novel planctomycete isolated from the surface of the macroalga Fucus spiralis.</title>
        <authorList>
            <person name="Godinho O."/>
            <person name="Botelho R."/>
            <person name="Albuquerque L."/>
            <person name="Wiegand S."/>
            <person name="Da Costa M.S."/>
            <person name="Lobo-Da-Cunha A."/>
            <person name="Jogler C."/>
            <person name="Lage O.M."/>
        </authorList>
    </citation>
    <scope>NUCLEOTIDE SEQUENCE [LARGE SCALE GENOMIC DNA]</scope>
    <source>
        <strain evidence="3 4">FF15</strain>
    </source>
</reference>
<dbReference type="AlphaFoldDB" id="A0A7V8V4U6"/>
<dbReference type="PANTHER" id="PTHR34512:SF30">
    <property type="entry name" value="OUTER MEMBRANE PROTEIN ASSEMBLY FACTOR BAMB"/>
    <property type="match status" value="1"/>
</dbReference>
<dbReference type="PANTHER" id="PTHR34512">
    <property type="entry name" value="CELL SURFACE PROTEIN"/>
    <property type="match status" value="1"/>
</dbReference>
<dbReference type="Proteomes" id="UP000551616">
    <property type="component" value="Unassembled WGS sequence"/>
</dbReference>
<organism evidence="3 4">
    <name type="scientific">Bremerella alba</name>
    <dbReference type="NCBI Taxonomy" id="980252"/>
    <lineage>
        <taxon>Bacteria</taxon>
        <taxon>Pseudomonadati</taxon>
        <taxon>Planctomycetota</taxon>
        <taxon>Planctomycetia</taxon>
        <taxon>Pirellulales</taxon>
        <taxon>Pirellulaceae</taxon>
        <taxon>Bremerella</taxon>
    </lineage>
</organism>
<feature type="domain" description="Pyrrolo-quinoline quinone repeat" evidence="2">
    <location>
        <begin position="130"/>
        <end position="288"/>
    </location>
</feature>
<dbReference type="Gene3D" id="2.130.10.10">
    <property type="entry name" value="YVTN repeat-like/Quinoprotein amine dehydrogenase"/>
    <property type="match status" value="1"/>
</dbReference>
<keyword evidence="1" id="KW-0732">Signal</keyword>
<dbReference type="RefSeq" id="WP_207396427.1">
    <property type="nucleotide sequence ID" value="NZ_JABRWO010000005.1"/>
</dbReference>
<dbReference type="InterPro" id="IPR015943">
    <property type="entry name" value="WD40/YVTN_repeat-like_dom_sf"/>
</dbReference>
<evidence type="ECO:0000256" key="1">
    <source>
        <dbReference type="SAM" id="SignalP"/>
    </source>
</evidence>
<protein>
    <submittedName>
        <fullName evidence="3">Outer membrane protein assembly factor BamB</fullName>
    </submittedName>
</protein>
<dbReference type="Pfam" id="PF13360">
    <property type="entry name" value="PQQ_2"/>
    <property type="match status" value="1"/>
</dbReference>
<dbReference type="InterPro" id="IPR011047">
    <property type="entry name" value="Quinoprotein_ADH-like_sf"/>
</dbReference>
<feature type="chain" id="PRO_5030644796" evidence="1">
    <location>
        <begin position="21"/>
        <end position="418"/>
    </location>
</feature>
<gene>
    <name evidence="3" type="primary">bamB_12</name>
    <name evidence="3" type="ORF">HOV93_21360</name>
</gene>
<proteinExistence type="predicted"/>
<feature type="signal peptide" evidence="1">
    <location>
        <begin position="1"/>
        <end position="20"/>
    </location>
</feature>
<sequence length="418" mass="46035">MKIIVPAVLLLTTLVSSAFAENWPSWRGPDNQGISSEKNLPTQWSADKNIAWRLPMPGAAGSTPIVWDDHIFLTSVADNDLILMCVGTDGVEKWRRVMGSGNQDVRGDEGNSAAPSPSTDGKHVWAFFSNGSLACFDFEGNEIWQIDVQEKYGEFDIQFGLTSTPVLHNDKIYLQLIHSGGAKVVAIEKATGKEAWVTDRTSDARLECEHSYASPIVYAGEEAQFLLTHGADYSIAYDLETGDEIWRVGGLHPPGRYDVTLRFVSSPVAKDGMVIVPSAKRGITVAVKTTSKGNITDKKEFYDWTHEVTPDVPSPLILGDLVYLCRENGNLIVLEKDSGKQLYEERTNRIRHRASPVYADGKIYLTGRDGMVTVVQPGREFKILAQNELGEAIAASPVISNGRIYLRTFDALWAIGSE</sequence>
<dbReference type="InterPro" id="IPR002372">
    <property type="entry name" value="PQQ_rpt_dom"/>
</dbReference>
<dbReference type="SUPFAM" id="SSF50998">
    <property type="entry name" value="Quinoprotein alcohol dehydrogenase-like"/>
    <property type="match status" value="1"/>
</dbReference>